<accession>A0A1R3K8K9</accession>
<proteinExistence type="predicted"/>
<name>A0A1R3K8K9_COCAP</name>
<keyword evidence="2" id="KW-1185">Reference proteome</keyword>
<sequence>MAKTDTRYGRSNIDPLILQNHVRLISWRTPAKQ</sequence>
<dbReference type="AlphaFoldDB" id="A0A1R3K8K9"/>
<dbReference type="Gramene" id="OMP03421">
    <property type="protein sequence ID" value="OMP03421"/>
    <property type="gene ID" value="CCACVL1_02429"/>
</dbReference>
<evidence type="ECO:0000313" key="2">
    <source>
        <dbReference type="Proteomes" id="UP000188268"/>
    </source>
</evidence>
<evidence type="ECO:0000313" key="1">
    <source>
        <dbReference type="EMBL" id="OMP03421.1"/>
    </source>
</evidence>
<gene>
    <name evidence="1" type="ORF">CCACVL1_02429</name>
</gene>
<feature type="non-terminal residue" evidence="1">
    <location>
        <position position="33"/>
    </location>
</feature>
<comment type="caution">
    <text evidence="1">The sequence shown here is derived from an EMBL/GenBank/DDBJ whole genome shotgun (WGS) entry which is preliminary data.</text>
</comment>
<organism evidence="1 2">
    <name type="scientific">Corchorus capsularis</name>
    <name type="common">Jute</name>
    <dbReference type="NCBI Taxonomy" id="210143"/>
    <lineage>
        <taxon>Eukaryota</taxon>
        <taxon>Viridiplantae</taxon>
        <taxon>Streptophyta</taxon>
        <taxon>Embryophyta</taxon>
        <taxon>Tracheophyta</taxon>
        <taxon>Spermatophyta</taxon>
        <taxon>Magnoliopsida</taxon>
        <taxon>eudicotyledons</taxon>
        <taxon>Gunneridae</taxon>
        <taxon>Pentapetalae</taxon>
        <taxon>rosids</taxon>
        <taxon>malvids</taxon>
        <taxon>Malvales</taxon>
        <taxon>Malvaceae</taxon>
        <taxon>Grewioideae</taxon>
        <taxon>Apeibeae</taxon>
        <taxon>Corchorus</taxon>
    </lineage>
</organism>
<dbReference type="Proteomes" id="UP000188268">
    <property type="component" value="Unassembled WGS sequence"/>
</dbReference>
<dbReference type="EMBL" id="AWWV01006060">
    <property type="protein sequence ID" value="OMP03421.1"/>
    <property type="molecule type" value="Genomic_DNA"/>
</dbReference>
<reference evidence="1 2" key="1">
    <citation type="submission" date="2013-09" db="EMBL/GenBank/DDBJ databases">
        <title>Corchorus capsularis genome sequencing.</title>
        <authorList>
            <person name="Alam M."/>
            <person name="Haque M.S."/>
            <person name="Islam M.S."/>
            <person name="Emdad E.M."/>
            <person name="Islam M.M."/>
            <person name="Ahmed B."/>
            <person name="Halim A."/>
            <person name="Hossen Q.M.M."/>
            <person name="Hossain M.Z."/>
            <person name="Ahmed R."/>
            <person name="Khan M.M."/>
            <person name="Islam R."/>
            <person name="Rashid M.M."/>
            <person name="Khan S.A."/>
            <person name="Rahman M.S."/>
            <person name="Alam M."/>
        </authorList>
    </citation>
    <scope>NUCLEOTIDE SEQUENCE [LARGE SCALE GENOMIC DNA]</scope>
    <source>
        <strain evidence="2">cv. CVL-1</strain>
        <tissue evidence="1">Whole seedling</tissue>
    </source>
</reference>
<protein>
    <submittedName>
        <fullName evidence="1">Uncharacterized protein</fullName>
    </submittedName>
</protein>